<dbReference type="InterPro" id="IPR005143">
    <property type="entry name" value="TF_LuxR_autoind-bd_dom"/>
</dbReference>
<dbReference type="SMART" id="SM00421">
    <property type="entry name" value="HTH_LUXR"/>
    <property type="match status" value="1"/>
</dbReference>
<accession>A0A1H8WS75</accession>
<keyword evidence="3" id="KW-0804">Transcription</keyword>
<evidence type="ECO:0000259" key="4">
    <source>
        <dbReference type="PROSITE" id="PS50043"/>
    </source>
</evidence>
<evidence type="ECO:0000256" key="3">
    <source>
        <dbReference type="ARBA" id="ARBA00023163"/>
    </source>
</evidence>
<evidence type="ECO:0000313" key="5">
    <source>
        <dbReference type="EMBL" id="SEI19298.1"/>
    </source>
</evidence>
<name>A0A1H8WS75_9HYPH</name>
<evidence type="ECO:0000313" key="6">
    <source>
        <dbReference type="EMBL" id="SEP30482.1"/>
    </source>
</evidence>
<keyword evidence="8" id="KW-1185">Reference proteome</keyword>
<dbReference type="Gene3D" id="1.10.10.10">
    <property type="entry name" value="Winged helix-like DNA-binding domain superfamily/Winged helix DNA-binding domain"/>
    <property type="match status" value="1"/>
</dbReference>
<dbReference type="SUPFAM" id="SSF46894">
    <property type="entry name" value="C-terminal effector domain of the bipartite response regulators"/>
    <property type="match status" value="1"/>
</dbReference>
<dbReference type="STRING" id="501024.RTCCBAU85039_6126"/>
<dbReference type="GO" id="GO:0003677">
    <property type="term" value="F:DNA binding"/>
    <property type="evidence" value="ECO:0007669"/>
    <property type="project" value="UniProtKB-KW"/>
</dbReference>
<dbReference type="EMBL" id="FNXB01000056">
    <property type="protein sequence ID" value="SEI19298.1"/>
    <property type="molecule type" value="Genomic_DNA"/>
</dbReference>
<gene>
    <name evidence="5" type="primary">traR</name>
    <name evidence="5" type="ORF">RTCCBAU85039_6126</name>
    <name evidence="6" type="ORF">SAMN05216228_10764</name>
</gene>
<evidence type="ECO:0000313" key="7">
    <source>
        <dbReference type="Proteomes" id="UP000183063"/>
    </source>
</evidence>
<dbReference type="Proteomes" id="UP000198939">
    <property type="component" value="Unassembled WGS sequence"/>
</dbReference>
<keyword evidence="1" id="KW-0805">Transcription regulation</keyword>
<dbReference type="InterPro" id="IPR016032">
    <property type="entry name" value="Sig_transdc_resp-reg_C-effctor"/>
</dbReference>
<dbReference type="Proteomes" id="UP000183063">
    <property type="component" value="Unassembled WGS sequence"/>
</dbReference>
<protein>
    <submittedName>
        <fullName evidence="5">Transcriptional activator protein TraR</fullName>
    </submittedName>
    <submittedName>
        <fullName evidence="6">Transcriptional regulator</fullName>
    </submittedName>
</protein>
<dbReference type="EMBL" id="FOCV01000076">
    <property type="protein sequence ID" value="SEP30482.1"/>
    <property type="molecule type" value="Genomic_DNA"/>
</dbReference>
<dbReference type="InterPro" id="IPR036388">
    <property type="entry name" value="WH-like_DNA-bd_sf"/>
</dbReference>
<dbReference type="InterPro" id="IPR036693">
    <property type="entry name" value="TF_LuxR_autoind-bd_dom_sf"/>
</dbReference>
<keyword evidence="2" id="KW-0238">DNA-binding</keyword>
<evidence type="ECO:0000256" key="1">
    <source>
        <dbReference type="ARBA" id="ARBA00023015"/>
    </source>
</evidence>
<evidence type="ECO:0000313" key="8">
    <source>
        <dbReference type="Proteomes" id="UP000198939"/>
    </source>
</evidence>
<reference evidence="5" key="1">
    <citation type="submission" date="2016-10" db="EMBL/GenBank/DDBJ databases">
        <authorList>
            <person name="de Groot N.N."/>
        </authorList>
    </citation>
    <scope>NUCLEOTIDE SEQUENCE [LARGE SCALE GENOMIC DNA]</scope>
    <source>
        <strain evidence="5">CCBAU85039</strain>
    </source>
</reference>
<sequence length="239" mass="26467">MEGDWMNQLVAGLLEISAVAHDDATLKAALADLAERFEFSGYDHAKLLPGDSYVISNLHPDWLKRSRKLDLDRRNPIIKRAQQSRRAFIWSGTPQTGTQPEEDQTFYEAAAQFGIRSGITIPIAISSGAISVLSFVSPKSILTAQDEIDPIAASSAVGQLHARIGQLKVTPSIQEPFYLSPKEGTYTRWLSLGKTVEDTADIEQVKYNTVRIALAEARRRYDLCNNTQLVALAIRRGLI</sequence>
<reference evidence="7" key="2">
    <citation type="submission" date="2016-10" db="EMBL/GenBank/DDBJ databases">
        <authorList>
            <person name="Wibberg D."/>
        </authorList>
    </citation>
    <scope>NUCLEOTIDE SEQUENCE [LARGE SCALE GENOMIC DNA]</scope>
</reference>
<evidence type="ECO:0000256" key="2">
    <source>
        <dbReference type="ARBA" id="ARBA00023125"/>
    </source>
</evidence>
<dbReference type="AlphaFoldDB" id="A0A1H8WS75"/>
<dbReference type="Gene3D" id="3.30.450.80">
    <property type="entry name" value="Transcription factor LuxR-like, autoinducer-binding domain"/>
    <property type="match status" value="1"/>
</dbReference>
<dbReference type="PROSITE" id="PS50043">
    <property type="entry name" value="HTH_LUXR_2"/>
    <property type="match status" value="1"/>
</dbReference>
<dbReference type="GO" id="GO:0006355">
    <property type="term" value="P:regulation of DNA-templated transcription"/>
    <property type="evidence" value="ECO:0007669"/>
    <property type="project" value="InterPro"/>
</dbReference>
<dbReference type="SUPFAM" id="SSF75516">
    <property type="entry name" value="Pheromone-binding domain of LuxR-like quorum-sensing transcription factors"/>
    <property type="match status" value="1"/>
</dbReference>
<dbReference type="Pfam" id="PF03472">
    <property type="entry name" value="Autoind_bind"/>
    <property type="match status" value="1"/>
</dbReference>
<proteinExistence type="predicted"/>
<reference evidence="6 8" key="3">
    <citation type="submission" date="2016-10" db="EMBL/GenBank/DDBJ databases">
        <authorList>
            <person name="Varghese N."/>
            <person name="Submissions S."/>
        </authorList>
    </citation>
    <scope>NUCLEOTIDE SEQUENCE [LARGE SCALE GENOMIC DNA]</scope>
    <source>
        <strain evidence="6 8">CGMCC 1.7071</strain>
    </source>
</reference>
<dbReference type="InterPro" id="IPR000792">
    <property type="entry name" value="Tscrpt_reg_LuxR_C"/>
</dbReference>
<organism evidence="5 7">
    <name type="scientific">Rhizobium tibeticum</name>
    <dbReference type="NCBI Taxonomy" id="501024"/>
    <lineage>
        <taxon>Bacteria</taxon>
        <taxon>Pseudomonadati</taxon>
        <taxon>Pseudomonadota</taxon>
        <taxon>Alphaproteobacteria</taxon>
        <taxon>Hyphomicrobiales</taxon>
        <taxon>Rhizobiaceae</taxon>
        <taxon>Rhizobium/Agrobacterium group</taxon>
        <taxon>Rhizobium</taxon>
    </lineage>
</organism>
<feature type="domain" description="HTH luxR-type" evidence="4">
    <location>
        <begin position="172"/>
        <end position="237"/>
    </location>
</feature>